<protein>
    <submittedName>
        <fullName evidence="2">Uncharacterized protein</fullName>
    </submittedName>
</protein>
<dbReference type="Proteomes" id="UP000252081">
    <property type="component" value="Unassembled WGS sequence"/>
</dbReference>
<name>A0A366KMP0_9SPHI</name>
<reference evidence="2 3" key="1">
    <citation type="submission" date="2018-07" db="EMBL/GenBank/DDBJ databases">
        <title>A draft genome of a endophytic bacteria, a new species of Pedobacter.</title>
        <authorList>
            <person name="Zhang Z.D."/>
            <person name="Chen Z.J."/>
        </authorList>
    </citation>
    <scope>NUCLEOTIDE SEQUENCE [LARGE SCALE GENOMIC DNA]</scope>
    <source>
        <strain evidence="2 3">RS10</strain>
    </source>
</reference>
<keyword evidence="3" id="KW-1185">Reference proteome</keyword>
<proteinExistence type="predicted"/>
<evidence type="ECO:0000313" key="2">
    <source>
        <dbReference type="EMBL" id="RBQ02790.1"/>
    </source>
</evidence>
<organism evidence="2 3">
    <name type="scientific">Pedobacter miscanthi</name>
    <dbReference type="NCBI Taxonomy" id="2259170"/>
    <lineage>
        <taxon>Bacteria</taxon>
        <taxon>Pseudomonadati</taxon>
        <taxon>Bacteroidota</taxon>
        <taxon>Sphingobacteriia</taxon>
        <taxon>Sphingobacteriales</taxon>
        <taxon>Sphingobacteriaceae</taxon>
        <taxon>Pedobacter</taxon>
    </lineage>
</organism>
<feature type="region of interest" description="Disordered" evidence="1">
    <location>
        <begin position="1"/>
        <end position="34"/>
    </location>
</feature>
<sequence length="89" mass="9761">MQLLEGSFFPRDSSSPFEGGRGMQFGKRDESCGNSKQFSNRTIVIQLTLPLAKYFSRVVNFCAIRLFKVDNSATPAITRPPLKGAGGCN</sequence>
<dbReference type="EMBL" id="QNQU01000030">
    <property type="protein sequence ID" value="RBQ02790.1"/>
    <property type="molecule type" value="Genomic_DNA"/>
</dbReference>
<accession>A0A366KMP0</accession>
<evidence type="ECO:0000256" key="1">
    <source>
        <dbReference type="SAM" id="MobiDB-lite"/>
    </source>
</evidence>
<gene>
    <name evidence="2" type="ORF">DRW42_25025</name>
</gene>
<dbReference type="AlphaFoldDB" id="A0A366KMP0"/>
<evidence type="ECO:0000313" key="3">
    <source>
        <dbReference type="Proteomes" id="UP000252081"/>
    </source>
</evidence>
<comment type="caution">
    <text evidence="2">The sequence shown here is derived from an EMBL/GenBank/DDBJ whole genome shotgun (WGS) entry which is preliminary data.</text>
</comment>